<protein>
    <submittedName>
        <fullName evidence="6">Importin subunit alpha-4</fullName>
    </submittedName>
</protein>
<evidence type="ECO:0000256" key="2">
    <source>
        <dbReference type="ARBA" id="ARBA00022448"/>
    </source>
</evidence>
<name>A0A226CX82_FOLCA</name>
<accession>A0A226CX82</accession>
<evidence type="ECO:0000313" key="7">
    <source>
        <dbReference type="Proteomes" id="UP000198287"/>
    </source>
</evidence>
<dbReference type="InterPro" id="IPR016024">
    <property type="entry name" value="ARM-type_fold"/>
</dbReference>
<dbReference type="AlphaFoldDB" id="A0A226CX82"/>
<sequence length="549" mass="59560">MNSLILSNLQALVQQAADSTRPEIQHRAVTVVRKLLSSDRNPPIDPLINCGILPILVNCLGGTNYSTLQCEAAWALTNIAGGTSQQTQAVVGCGAVPHFVALLASPFQNVREQAVWALGNIIGEGPQLCDYVISLGVVAPLLAFIKPETPITFLRNVTWVIANLCRNKDPTPGWQGLAEIVPKLNFLVHHADTNILVDTVWALSYLTAGGNDQIQMVIDSGVLPKLVSLLSHRAGGGLTGGRNIVTGTGEQIQAVLNCDALGHFDTLLNHHEDKIYKEALWVLSKVTAGNYMQAVIDAGLITTIIEHFEFGAYQTQTEAAWAVLSKMMISGNKEQVSYLISCGVIQPVCNLLSSYKDSQVIQVVLEGIHNMLKMIGDDPSEEVEYVCGEIKVFGGLDKIESFQNHENLDIRKIADRPRSQPRSGSDGRRNASQLVISTVLGSHRTEPEPMARFGSGLYGEPNRTETFITGSVPVPSLREPNRTGRFGSLKKVRFCFGSSILVLGSKPVLPRTEPNRTVETTNSNVGYLGYGAYPAYAGYGYGGLAYYKK</sequence>
<dbReference type="STRING" id="158441.A0A226CX82"/>
<dbReference type="InterPro" id="IPR000225">
    <property type="entry name" value="Armadillo"/>
</dbReference>
<dbReference type="Proteomes" id="UP000198287">
    <property type="component" value="Unassembled WGS sequence"/>
</dbReference>
<comment type="caution">
    <text evidence="6">The sequence shown here is derived from an EMBL/GenBank/DDBJ whole genome shotgun (WGS) entry which is preliminary data.</text>
</comment>
<comment type="similarity">
    <text evidence="1">Belongs to the importin alpha family.</text>
</comment>
<dbReference type="EMBL" id="LNIX01000050">
    <property type="protein sequence ID" value="OXA37955.1"/>
    <property type="molecule type" value="Genomic_DNA"/>
</dbReference>
<dbReference type="PANTHER" id="PTHR23316">
    <property type="entry name" value="IMPORTIN ALPHA"/>
    <property type="match status" value="1"/>
</dbReference>
<dbReference type="GO" id="GO:0015031">
    <property type="term" value="P:protein transport"/>
    <property type="evidence" value="ECO:0007669"/>
    <property type="project" value="UniProtKB-KW"/>
</dbReference>
<proteinExistence type="inferred from homology"/>
<feature type="repeat" description="ARM" evidence="4">
    <location>
        <begin position="94"/>
        <end position="121"/>
    </location>
</feature>
<keyword evidence="3" id="KW-0653">Protein transport</keyword>
<evidence type="ECO:0000256" key="5">
    <source>
        <dbReference type="SAM" id="MobiDB-lite"/>
    </source>
</evidence>
<evidence type="ECO:0000256" key="4">
    <source>
        <dbReference type="PROSITE-ProRule" id="PRU00259"/>
    </source>
</evidence>
<feature type="region of interest" description="Disordered" evidence="5">
    <location>
        <begin position="410"/>
        <end position="430"/>
    </location>
</feature>
<dbReference type="Pfam" id="PF00514">
    <property type="entry name" value="Arm"/>
    <property type="match status" value="5"/>
</dbReference>
<organism evidence="6 7">
    <name type="scientific">Folsomia candida</name>
    <name type="common">Springtail</name>
    <dbReference type="NCBI Taxonomy" id="158441"/>
    <lineage>
        <taxon>Eukaryota</taxon>
        <taxon>Metazoa</taxon>
        <taxon>Ecdysozoa</taxon>
        <taxon>Arthropoda</taxon>
        <taxon>Hexapoda</taxon>
        <taxon>Collembola</taxon>
        <taxon>Entomobryomorpha</taxon>
        <taxon>Isotomoidea</taxon>
        <taxon>Isotomidae</taxon>
        <taxon>Proisotominae</taxon>
        <taxon>Folsomia</taxon>
    </lineage>
</organism>
<dbReference type="InterPro" id="IPR011989">
    <property type="entry name" value="ARM-like"/>
</dbReference>
<keyword evidence="7" id="KW-1185">Reference proteome</keyword>
<dbReference type="OrthoDB" id="29145at2759"/>
<keyword evidence="2" id="KW-0813">Transport</keyword>
<dbReference type="Gene3D" id="1.25.10.10">
    <property type="entry name" value="Leucine-rich Repeat Variant"/>
    <property type="match status" value="1"/>
</dbReference>
<dbReference type="PROSITE" id="PS50176">
    <property type="entry name" value="ARM_REPEAT"/>
    <property type="match status" value="1"/>
</dbReference>
<evidence type="ECO:0000256" key="3">
    <source>
        <dbReference type="ARBA" id="ARBA00022927"/>
    </source>
</evidence>
<dbReference type="OMA" id="TVELRKX"/>
<gene>
    <name evidence="6" type="ORF">Fcan01_27259</name>
</gene>
<evidence type="ECO:0000313" key="6">
    <source>
        <dbReference type="EMBL" id="OXA37955.1"/>
    </source>
</evidence>
<dbReference type="SMART" id="SM00185">
    <property type="entry name" value="ARM"/>
    <property type="match status" value="5"/>
</dbReference>
<evidence type="ECO:0000256" key="1">
    <source>
        <dbReference type="ARBA" id="ARBA00010394"/>
    </source>
</evidence>
<dbReference type="SUPFAM" id="SSF48371">
    <property type="entry name" value="ARM repeat"/>
    <property type="match status" value="1"/>
</dbReference>
<reference evidence="6 7" key="1">
    <citation type="submission" date="2015-12" db="EMBL/GenBank/DDBJ databases">
        <title>The genome of Folsomia candida.</title>
        <authorList>
            <person name="Faddeeva A."/>
            <person name="Derks M.F."/>
            <person name="Anvar Y."/>
            <person name="Smit S."/>
            <person name="Van Straalen N."/>
            <person name="Roelofs D."/>
        </authorList>
    </citation>
    <scope>NUCLEOTIDE SEQUENCE [LARGE SCALE GENOMIC DNA]</scope>
    <source>
        <strain evidence="6 7">VU population</strain>
        <tissue evidence="6">Whole body</tissue>
    </source>
</reference>